<evidence type="ECO:0000313" key="2">
    <source>
        <dbReference type="Proteomes" id="UP000184291"/>
    </source>
</evidence>
<name>A0A1M4RY87_9ACTO</name>
<protein>
    <submittedName>
        <fullName evidence="1">Uncharacterized protein</fullName>
    </submittedName>
</protein>
<sequence>MRRIVEHLGSAHDEAELAALVQAGREKITAGSGQRALDLESLVANSARVVAPAVVESKRSALLWDVLSGGV</sequence>
<dbReference type="EMBL" id="FQTT01000009">
    <property type="protein sequence ID" value="SHE24954.1"/>
    <property type="molecule type" value="Genomic_DNA"/>
</dbReference>
<dbReference type="STRING" id="1892869.ACGLYG10_1166"/>
<keyword evidence="2" id="KW-1185">Reference proteome</keyword>
<proteinExistence type="predicted"/>
<dbReference type="AlphaFoldDB" id="A0A1M4RY87"/>
<evidence type="ECO:0000313" key="1">
    <source>
        <dbReference type="EMBL" id="SHE24954.1"/>
    </source>
</evidence>
<gene>
    <name evidence="1" type="ORF">ACGLYG10_1166</name>
</gene>
<reference evidence="2" key="1">
    <citation type="submission" date="2016-09" db="EMBL/GenBank/DDBJ databases">
        <authorList>
            <person name="Strepis N."/>
        </authorList>
    </citation>
    <scope>NUCLEOTIDE SEQUENCE [LARGE SCALE GENOMIC DNA]</scope>
</reference>
<accession>A0A1M4RY87</accession>
<organism evidence="1 2">
    <name type="scientific">Actinomyces glycerinitolerans</name>
    <dbReference type="NCBI Taxonomy" id="1892869"/>
    <lineage>
        <taxon>Bacteria</taxon>
        <taxon>Bacillati</taxon>
        <taxon>Actinomycetota</taxon>
        <taxon>Actinomycetes</taxon>
        <taxon>Actinomycetales</taxon>
        <taxon>Actinomycetaceae</taxon>
        <taxon>Actinomyces</taxon>
    </lineage>
</organism>
<dbReference type="Proteomes" id="UP000184291">
    <property type="component" value="Unassembled WGS sequence"/>
</dbReference>